<comment type="catalytic activity">
    <reaction evidence="1">
        <text>[protein]-peptidylproline (omega=180) = [protein]-peptidylproline (omega=0)</text>
        <dbReference type="Rhea" id="RHEA:16237"/>
        <dbReference type="Rhea" id="RHEA-COMP:10747"/>
        <dbReference type="Rhea" id="RHEA-COMP:10748"/>
        <dbReference type="ChEBI" id="CHEBI:83833"/>
        <dbReference type="ChEBI" id="CHEBI:83834"/>
        <dbReference type="EC" id="5.2.1.8"/>
    </reaction>
</comment>
<comment type="subcellular location">
    <subcellularLocation>
        <location evidence="2">Cytoplasm</location>
    </subcellularLocation>
</comment>
<dbReference type="Proteomes" id="UP000256964">
    <property type="component" value="Unassembled WGS sequence"/>
</dbReference>
<evidence type="ECO:0000256" key="4">
    <source>
        <dbReference type="ARBA" id="ARBA00022490"/>
    </source>
</evidence>
<name>A0A371DJD5_9APHY</name>
<dbReference type="OrthoDB" id="16120at2759"/>
<evidence type="ECO:0000256" key="1">
    <source>
        <dbReference type="ARBA" id="ARBA00000971"/>
    </source>
</evidence>
<reference evidence="7 8" key="1">
    <citation type="journal article" date="2018" name="Biotechnol. Biofuels">
        <title>Integrative visual omics of the white-rot fungus Polyporus brumalis exposes the biotechnological potential of its oxidative enzymes for delignifying raw plant biomass.</title>
        <authorList>
            <person name="Miyauchi S."/>
            <person name="Rancon A."/>
            <person name="Drula E."/>
            <person name="Hage H."/>
            <person name="Chaduli D."/>
            <person name="Favel A."/>
            <person name="Grisel S."/>
            <person name="Henrissat B."/>
            <person name="Herpoel-Gimbert I."/>
            <person name="Ruiz-Duenas F.J."/>
            <person name="Chevret D."/>
            <person name="Hainaut M."/>
            <person name="Lin J."/>
            <person name="Wang M."/>
            <person name="Pangilinan J."/>
            <person name="Lipzen A."/>
            <person name="Lesage-Meessen L."/>
            <person name="Navarro D."/>
            <person name="Riley R."/>
            <person name="Grigoriev I.V."/>
            <person name="Zhou S."/>
            <person name="Raouche S."/>
            <person name="Rosso M.N."/>
        </authorList>
    </citation>
    <scope>NUCLEOTIDE SEQUENCE [LARGE SCALE GENOMIC DNA]</scope>
    <source>
        <strain evidence="7 8">BRFM 1820</strain>
    </source>
</reference>
<dbReference type="SUPFAM" id="SSF140984">
    <property type="entry name" value="PTPA-like"/>
    <property type="match status" value="1"/>
</dbReference>
<feature type="non-terminal residue" evidence="7">
    <location>
        <position position="1"/>
    </location>
</feature>
<dbReference type="EC" id="5.2.1.8" evidence="3"/>
<dbReference type="GO" id="GO:0005737">
    <property type="term" value="C:cytoplasm"/>
    <property type="evidence" value="ECO:0007669"/>
    <property type="project" value="UniProtKB-SubCell"/>
</dbReference>
<evidence type="ECO:0000256" key="6">
    <source>
        <dbReference type="ARBA" id="ARBA00023235"/>
    </source>
</evidence>
<evidence type="ECO:0000256" key="2">
    <source>
        <dbReference type="ARBA" id="ARBA00004496"/>
    </source>
</evidence>
<organism evidence="7 8">
    <name type="scientific">Lentinus brumalis</name>
    <dbReference type="NCBI Taxonomy" id="2498619"/>
    <lineage>
        <taxon>Eukaryota</taxon>
        <taxon>Fungi</taxon>
        <taxon>Dikarya</taxon>
        <taxon>Basidiomycota</taxon>
        <taxon>Agaricomycotina</taxon>
        <taxon>Agaricomycetes</taxon>
        <taxon>Polyporales</taxon>
        <taxon>Polyporaceae</taxon>
        <taxon>Lentinus</taxon>
    </lineage>
</organism>
<dbReference type="GO" id="GO:0019211">
    <property type="term" value="F:phosphatase activator activity"/>
    <property type="evidence" value="ECO:0007669"/>
    <property type="project" value="InterPro"/>
</dbReference>
<dbReference type="GO" id="GO:0003755">
    <property type="term" value="F:peptidyl-prolyl cis-trans isomerase activity"/>
    <property type="evidence" value="ECO:0007669"/>
    <property type="project" value="UniProtKB-KW"/>
</dbReference>
<evidence type="ECO:0000256" key="5">
    <source>
        <dbReference type="ARBA" id="ARBA00023110"/>
    </source>
</evidence>
<protein>
    <recommendedName>
        <fullName evidence="3">peptidylprolyl isomerase</fullName>
        <ecNumber evidence="3">5.2.1.8</ecNumber>
    </recommendedName>
</protein>
<dbReference type="EMBL" id="KZ857390">
    <property type="protein sequence ID" value="RDX52647.1"/>
    <property type="molecule type" value="Genomic_DNA"/>
</dbReference>
<evidence type="ECO:0000313" key="7">
    <source>
        <dbReference type="EMBL" id="RDX52647.1"/>
    </source>
</evidence>
<dbReference type="InterPro" id="IPR037218">
    <property type="entry name" value="PTPA_sf"/>
</dbReference>
<keyword evidence="8" id="KW-1185">Reference proteome</keyword>
<gene>
    <name evidence="7" type="ORF">OH76DRAFT_1345117</name>
</gene>
<dbReference type="InterPro" id="IPR004327">
    <property type="entry name" value="Phstyr_phstse_ac"/>
</dbReference>
<dbReference type="Gene3D" id="1.20.120.1150">
    <property type="match status" value="1"/>
</dbReference>
<dbReference type="Pfam" id="PF03095">
    <property type="entry name" value="PTPA"/>
    <property type="match status" value="1"/>
</dbReference>
<keyword evidence="4" id="KW-0963">Cytoplasm</keyword>
<dbReference type="AlphaFoldDB" id="A0A371DJD5"/>
<evidence type="ECO:0000313" key="8">
    <source>
        <dbReference type="Proteomes" id="UP000256964"/>
    </source>
</evidence>
<sequence length="103" mass="10648">LIKMYHVEVLGKLPVMQHFLFGSILAWNGPLPAPPGGAPGPDDAHWGHAHALNERGGVGQLQNGWGDCCGIPVPSAFAAAQAEAGKKPGARLAGPAIRPVPFD</sequence>
<accession>A0A371DJD5</accession>
<proteinExistence type="predicted"/>
<evidence type="ECO:0000256" key="3">
    <source>
        <dbReference type="ARBA" id="ARBA00013194"/>
    </source>
</evidence>
<keyword evidence="5" id="KW-0697">Rotamase</keyword>
<keyword evidence="6" id="KW-0413">Isomerase</keyword>
<dbReference type="STRING" id="139420.A0A371DJD5"/>
<dbReference type="InterPro" id="IPR043170">
    <property type="entry name" value="PTPA_C_lid"/>
</dbReference>